<keyword evidence="8 11" id="KW-0315">Glutamine amidotransferase</keyword>
<dbReference type="GO" id="GO:0044210">
    <property type="term" value="P:'de novo' CTP biosynthetic process"/>
    <property type="evidence" value="ECO:0007669"/>
    <property type="project" value="UniProtKB-UniRule"/>
</dbReference>
<feature type="binding site" evidence="11">
    <location>
        <begin position="393"/>
        <end position="396"/>
    </location>
    <ligand>
        <name>L-glutamine</name>
        <dbReference type="ChEBI" id="CHEBI:58359"/>
    </ligand>
</feature>
<dbReference type="PANTHER" id="PTHR11550">
    <property type="entry name" value="CTP SYNTHASE"/>
    <property type="match status" value="1"/>
</dbReference>
<evidence type="ECO:0000256" key="2">
    <source>
        <dbReference type="ARBA" id="ARBA00007533"/>
    </source>
</evidence>
<feature type="binding site" evidence="11">
    <location>
        <position position="365"/>
    </location>
    <ligand>
        <name>L-glutamine</name>
        <dbReference type="ChEBI" id="CHEBI:58359"/>
    </ligand>
</feature>
<dbReference type="InterPro" id="IPR033828">
    <property type="entry name" value="GATase1_CTP_Synthase"/>
</dbReference>
<dbReference type="FunFam" id="3.40.50.300:FF:000009">
    <property type="entry name" value="CTP synthase"/>
    <property type="match status" value="1"/>
</dbReference>
<dbReference type="AlphaFoldDB" id="A0A917T8F0"/>
<dbReference type="GO" id="GO:0042802">
    <property type="term" value="F:identical protein binding"/>
    <property type="evidence" value="ECO:0007669"/>
    <property type="project" value="TreeGrafter"/>
</dbReference>
<comment type="catalytic activity">
    <reaction evidence="11">
        <text>UTP + NH4(+) + ATP = CTP + ADP + phosphate + 2 H(+)</text>
        <dbReference type="Rhea" id="RHEA:16597"/>
        <dbReference type="ChEBI" id="CHEBI:15378"/>
        <dbReference type="ChEBI" id="CHEBI:28938"/>
        <dbReference type="ChEBI" id="CHEBI:30616"/>
        <dbReference type="ChEBI" id="CHEBI:37563"/>
        <dbReference type="ChEBI" id="CHEBI:43474"/>
        <dbReference type="ChEBI" id="CHEBI:46398"/>
        <dbReference type="ChEBI" id="CHEBI:456216"/>
    </reaction>
</comment>
<evidence type="ECO:0000256" key="9">
    <source>
        <dbReference type="ARBA" id="ARBA00022975"/>
    </source>
</evidence>
<dbReference type="InterPro" id="IPR027417">
    <property type="entry name" value="P-loop_NTPase"/>
</dbReference>
<dbReference type="NCBIfam" id="TIGR00337">
    <property type="entry name" value="PyrG"/>
    <property type="match status" value="1"/>
</dbReference>
<dbReference type="Gene3D" id="3.40.50.880">
    <property type="match status" value="1"/>
</dbReference>
<dbReference type="PANTHER" id="PTHR11550:SF0">
    <property type="entry name" value="CTP SYNTHASE-RELATED"/>
    <property type="match status" value="1"/>
</dbReference>
<dbReference type="SUPFAM" id="SSF52540">
    <property type="entry name" value="P-loop containing nucleoside triphosphate hydrolases"/>
    <property type="match status" value="1"/>
</dbReference>
<evidence type="ECO:0000256" key="5">
    <source>
        <dbReference type="ARBA" id="ARBA00022741"/>
    </source>
</evidence>
<dbReference type="GO" id="GO:0005829">
    <property type="term" value="C:cytosol"/>
    <property type="evidence" value="ECO:0007669"/>
    <property type="project" value="TreeGrafter"/>
</dbReference>
<protein>
    <recommendedName>
        <fullName evidence="11">CTP synthase</fullName>
        <ecNumber evidence="11">6.3.4.2</ecNumber>
    </recommendedName>
    <alternativeName>
        <fullName evidence="11">Cytidine 5'-triphosphate synthase</fullName>
    </alternativeName>
    <alternativeName>
        <fullName evidence="11">Cytidine triphosphate synthetase</fullName>
        <shortName evidence="11">CTP synthetase</shortName>
        <shortName evidence="11">CTPS</shortName>
    </alternativeName>
    <alternativeName>
        <fullName evidence="11">UTP--ammonia ligase</fullName>
    </alternativeName>
</protein>
<accession>A0A917T8F0</accession>
<comment type="function">
    <text evidence="11">Catalyzes the ATP-dependent amination of UTP to CTP with either L-glutamine or ammonia as the source of nitrogen. Regulates intracellular CTP levels through interactions with the four ribonucleotide triphosphates.</text>
</comment>
<organism evidence="15 16">
    <name type="scientific">Nakamurella endophytica</name>
    <dbReference type="NCBI Taxonomy" id="1748367"/>
    <lineage>
        <taxon>Bacteria</taxon>
        <taxon>Bacillati</taxon>
        <taxon>Actinomycetota</taxon>
        <taxon>Actinomycetes</taxon>
        <taxon>Nakamurellales</taxon>
        <taxon>Nakamurellaceae</taxon>
        <taxon>Nakamurella</taxon>
    </lineage>
</organism>
<feature type="domain" description="CTP synthase N-terminal" evidence="14">
    <location>
        <begin position="9"/>
        <end position="277"/>
    </location>
</feature>
<feature type="compositionally biased region" description="Low complexity" evidence="12">
    <location>
        <begin position="568"/>
        <end position="602"/>
    </location>
</feature>
<evidence type="ECO:0000256" key="3">
    <source>
        <dbReference type="ARBA" id="ARBA00022598"/>
    </source>
</evidence>
<feature type="binding site" evidence="11">
    <location>
        <position position="234"/>
    </location>
    <ligand>
        <name>CTP</name>
        <dbReference type="ChEBI" id="CHEBI:37563"/>
        <note>allosteric inhibitor</note>
    </ligand>
</feature>
<feature type="binding site" evidence="11">
    <location>
        <position position="234"/>
    </location>
    <ligand>
        <name>UTP</name>
        <dbReference type="ChEBI" id="CHEBI:46398"/>
    </ligand>
</feature>
<feature type="binding site" evidence="11">
    <location>
        <position position="151"/>
    </location>
    <ligand>
        <name>Mg(2+)</name>
        <dbReference type="ChEBI" id="CHEBI:18420"/>
    </ligand>
</feature>
<dbReference type="PROSITE" id="PS51273">
    <property type="entry name" value="GATASE_TYPE_1"/>
    <property type="match status" value="1"/>
</dbReference>
<evidence type="ECO:0000259" key="13">
    <source>
        <dbReference type="Pfam" id="PF00117"/>
    </source>
</evidence>
<evidence type="ECO:0000256" key="12">
    <source>
        <dbReference type="SAM" id="MobiDB-lite"/>
    </source>
</evidence>
<evidence type="ECO:0000256" key="8">
    <source>
        <dbReference type="ARBA" id="ARBA00022962"/>
    </source>
</evidence>
<dbReference type="GO" id="GO:0003883">
    <property type="term" value="F:CTP synthase activity"/>
    <property type="evidence" value="ECO:0007669"/>
    <property type="project" value="UniProtKB-UniRule"/>
</dbReference>
<name>A0A917T8F0_9ACTN</name>
<evidence type="ECO:0000256" key="6">
    <source>
        <dbReference type="ARBA" id="ARBA00022840"/>
    </source>
</evidence>
<feature type="binding site" evidence="11">
    <location>
        <begin position="158"/>
        <end position="160"/>
    </location>
    <ligand>
        <name>CTP</name>
        <dbReference type="ChEBI" id="CHEBI:37563"/>
        <note>allosteric inhibitor</note>
    </ligand>
</feature>
<comment type="catalytic activity">
    <reaction evidence="11">
        <text>L-glutamine + H2O = L-glutamate + NH4(+)</text>
        <dbReference type="Rhea" id="RHEA:15889"/>
        <dbReference type="ChEBI" id="CHEBI:15377"/>
        <dbReference type="ChEBI" id="CHEBI:28938"/>
        <dbReference type="ChEBI" id="CHEBI:29985"/>
        <dbReference type="ChEBI" id="CHEBI:58359"/>
    </reaction>
</comment>
<evidence type="ECO:0000256" key="4">
    <source>
        <dbReference type="ARBA" id="ARBA00022723"/>
    </source>
</evidence>
<feature type="binding site" evidence="11">
    <location>
        <position position="19"/>
    </location>
    <ligand>
        <name>UTP</name>
        <dbReference type="ChEBI" id="CHEBI:46398"/>
    </ligand>
</feature>
<comment type="activity regulation">
    <text evidence="11">Allosterically activated by GTP, when glutamine is the substrate; GTP has no effect on the reaction when ammonia is the substrate. The allosteric effector GTP functions by stabilizing the protein conformation that binds the tetrahedral intermediate(s) formed during glutamine hydrolysis. Inhibited by the product CTP, via allosteric rather than competitive inhibition.</text>
</comment>
<feature type="region of interest" description="Amidoligase domain" evidence="11">
    <location>
        <begin position="1"/>
        <end position="277"/>
    </location>
</feature>
<comment type="subunit">
    <text evidence="11">Homotetramer.</text>
</comment>
<evidence type="ECO:0000256" key="11">
    <source>
        <dbReference type="HAMAP-Rule" id="MF_01227"/>
    </source>
</evidence>
<dbReference type="Gene3D" id="3.40.50.300">
    <property type="entry name" value="P-loop containing nucleotide triphosphate hydrolases"/>
    <property type="match status" value="1"/>
</dbReference>
<evidence type="ECO:0000313" key="15">
    <source>
        <dbReference type="EMBL" id="GGM13400.1"/>
    </source>
</evidence>
<gene>
    <name evidence="11 15" type="primary">pyrG</name>
    <name evidence="15" type="ORF">GCM10011594_36660</name>
</gene>
<feature type="domain" description="Glutamine amidotransferase" evidence="13">
    <location>
        <begin position="312"/>
        <end position="543"/>
    </location>
</feature>
<dbReference type="GO" id="GO:0019856">
    <property type="term" value="P:pyrimidine nucleobase biosynthetic process"/>
    <property type="evidence" value="ECO:0007669"/>
    <property type="project" value="TreeGrafter"/>
</dbReference>
<evidence type="ECO:0000256" key="10">
    <source>
        <dbReference type="ARBA" id="ARBA00047781"/>
    </source>
</evidence>
<keyword evidence="6 11" id="KW-0067">ATP-binding</keyword>
<comment type="miscellaneous">
    <text evidence="11">CTPSs have evolved a hybrid strategy for distinguishing between UTP and CTP. The overlapping regions of the product feedback inhibitory and substrate sites recognize a common feature in both compounds, the triphosphate moiety. To differentiate isosteric substrate and product pyrimidine rings, an additional pocket far from the expected kinase/ligase catalytic site, specifically recognizes the cytosine and ribose portions of the product inhibitor.</text>
</comment>
<keyword evidence="5 11" id="KW-0547">Nucleotide-binding</keyword>
<dbReference type="GO" id="GO:0005524">
    <property type="term" value="F:ATP binding"/>
    <property type="evidence" value="ECO:0007669"/>
    <property type="project" value="UniProtKB-KW"/>
</dbReference>
<keyword evidence="7 11" id="KW-0460">Magnesium</keyword>
<dbReference type="InterPro" id="IPR029062">
    <property type="entry name" value="Class_I_gatase-like"/>
</dbReference>
<comment type="similarity">
    <text evidence="2 11">Belongs to the CTP synthase family.</text>
</comment>
<dbReference type="CDD" id="cd01746">
    <property type="entry name" value="GATase1_CTP_Synthase"/>
    <property type="match status" value="1"/>
</dbReference>
<dbReference type="InterPro" id="IPR017456">
    <property type="entry name" value="CTP_synthase_N"/>
</dbReference>
<dbReference type="RefSeq" id="WP_268238030.1">
    <property type="nucleotide sequence ID" value="NZ_BMNA01000011.1"/>
</dbReference>
<comment type="catalytic activity">
    <reaction evidence="10 11">
        <text>UTP + L-glutamine + ATP + H2O = CTP + L-glutamate + ADP + phosphate + 2 H(+)</text>
        <dbReference type="Rhea" id="RHEA:26426"/>
        <dbReference type="ChEBI" id="CHEBI:15377"/>
        <dbReference type="ChEBI" id="CHEBI:15378"/>
        <dbReference type="ChEBI" id="CHEBI:29985"/>
        <dbReference type="ChEBI" id="CHEBI:30616"/>
        <dbReference type="ChEBI" id="CHEBI:37563"/>
        <dbReference type="ChEBI" id="CHEBI:43474"/>
        <dbReference type="ChEBI" id="CHEBI:46398"/>
        <dbReference type="ChEBI" id="CHEBI:58359"/>
        <dbReference type="ChEBI" id="CHEBI:456216"/>
        <dbReference type="EC" id="6.3.4.2"/>
    </reaction>
</comment>
<dbReference type="Proteomes" id="UP000655208">
    <property type="component" value="Unassembled WGS sequence"/>
</dbReference>
<feature type="binding site" evidence="11">
    <location>
        <position position="477"/>
    </location>
    <ligand>
        <name>L-glutamine</name>
        <dbReference type="ChEBI" id="CHEBI:58359"/>
    </ligand>
</feature>
<dbReference type="GO" id="GO:0046872">
    <property type="term" value="F:metal ion binding"/>
    <property type="evidence" value="ECO:0007669"/>
    <property type="project" value="UniProtKB-KW"/>
</dbReference>
<feature type="binding site" evidence="11">
    <location>
        <position position="252"/>
    </location>
    <ligand>
        <name>ATP</name>
        <dbReference type="ChEBI" id="CHEBI:30616"/>
    </ligand>
</feature>
<feature type="active site" evidence="11">
    <location>
        <position position="524"/>
    </location>
</feature>
<dbReference type="EC" id="6.3.4.2" evidence="11"/>
<dbReference type="NCBIfam" id="NF003792">
    <property type="entry name" value="PRK05380.1"/>
    <property type="match status" value="1"/>
</dbReference>
<comment type="caution">
    <text evidence="15">The sequence shown here is derived from an EMBL/GenBank/DDBJ whole genome shotgun (WGS) entry which is preliminary data.</text>
</comment>
<evidence type="ECO:0000256" key="7">
    <source>
        <dbReference type="ARBA" id="ARBA00022842"/>
    </source>
</evidence>
<dbReference type="FunFam" id="3.40.50.880:FF:000002">
    <property type="entry name" value="CTP synthase"/>
    <property type="match status" value="1"/>
</dbReference>
<sequence>MPQPVRTTKHIFVTGGVASSLGKGLTASSLGRLLTSRGLRVTMQKLDPYINVDPGTMNPFQHGEVFVTEDGAETDLDIGHYERFLDRELSADANVTTGKVYSRVIARERRGEYLGDTVQVIPHITNEIKDRITAMAAPGPDGQAPDVVITEIGGTVGDIESLPFLEAARQVRHDVGRDHVFFLHVSLVPYLAPSGELKTKPTQHSVAALRNIGIQPDALVCRSDREIPEPLKRKISLMCDVDAEAVVATPDAPSIYDIPKVLHQEGLDAYVVRRLNLSFKDVDWTLWGDLLDRVHHPAETVRIALVGKYVDLPDAYLSVTEALRAGGFAHRAKVDIVWVPSDDCRTPQGAAAALGDVQGVLVPGGFGVRGIEGKIGAITYARVNRIPVLGLCLGLQCMVIESARNLAGLGGANSSEFDVNAADPVISTMADQEDVVAGGRDMGGTMRLGSYPAVLRGGSLVEEIYGASTVTERHRHRYEVNNAYREQLEAAGLLMTGTSPSGTLVEFVELDREQHPFMVATQAHPEFKSRPTRPHPLFAGFVRAALDYLESERLPIDDVRAEGSQRSGDGAAAADDRPAGATDTDAAGWGEAAGEAVPVGGRDAVYSTVSR</sequence>
<dbReference type="InterPro" id="IPR004468">
    <property type="entry name" value="CTP_synthase"/>
</dbReference>
<keyword evidence="9 11" id="KW-0665">Pyrimidine biosynthesis</keyword>
<evidence type="ECO:0000313" key="16">
    <source>
        <dbReference type="Proteomes" id="UP000655208"/>
    </source>
</evidence>
<comment type="pathway">
    <text evidence="1 11">Pyrimidine metabolism; CTP biosynthesis via de novo pathway; CTP from UDP: step 2/2.</text>
</comment>
<reference evidence="15" key="1">
    <citation type="journal article" date="2014" name="Int. J. Syst. Evol. Microbiol.">
        <title>Complete genome sequence of Corynebacterium casei LMG S-19264T (=DSM 44701T), isolated from a smear-ripened cheese.</title>
        <authorList>
            <consortium name="US DOE Joint Genome Institute (JGI-PGF)"/>
            <person name="Walter F."/>
            <person name="Albersmeier A."/>
            <person name="Kalinowski J."/>
            <person name="Ruckert C."/>
        </authorList>
    </citation>
    <scope>NUCLEOTIDE SEQUENCE</scope>
    <source>
        <strain evidence="15">CGMCC 4.7308</strain>
    </source>
</reference>
<evidence type="ECO:0000259" key="14">
    <source>
        <dbReference type="Pfam" id="PF06418"/>
    </source>
</evidence>
<dbReference type="InterPro" id="IPR017926">
    <property type="entry name" value="GATASE"/>
</dbReference>
<proteinExistence type="inferred from homology"/>
<dbReference type="SUPFAM" id="SSF52317">
    <property type="entry name" value="Class I glutamine amidotransferase-like"/>
    <property type="match status" value="1"/>
</dbReference>
<feature type="binding site" evidence="11">
    <location>
        <begin position="198"/>
        <end position="203"/>
    </location>
    <ligand>
        <name>CTP</name>
        <dbReference type="ChEBI" id="CHEBI:37563"/>
        <note>allosteric inhibitor</note>
    </ligand>
</feature>
<dbReference type="Pfam" id="PF06418">
    <property type="entry name" value="CTP_synth_N"/>
    <property type="match status" value="1"/>
</dbReference>
<keyword evidence="3 11" id="KW-0436">Ligase</keyword>
<feature type="active site" evidence="11">
    <location>
        <position position="526"/>
    </location>
</feature>
<dbReference type="Pfam" id="PF00117">
    <property type="entry name" value="GATase"/>
    <property type="match status" value="1"/>
</dbReference>
<keyword evidence="4 11" id="KW-0479">Metal-binding</keyword>
<feature type="active site" description="Nucleophile; for glutamine hydrolysis" evidence="11">
    <location>
        <position position="392"/>
    </location>
</feature>
<feature type="binding site" evidence="11">
    <location>
        <position position="77"/>
    </location>
    <ligand>
        <name>Mg(2+)</name>
        <dbReference type="ChEBI" id="CHEBI:18420"/>
    </ligand>
</feature>
<feature type="region of interest" description="Disordered" evidence="12">
    <location>
        <begin position="559"/>
        <end position="611"/>
    </location>
</feature>
<feature type="binding site" evidence="11">
    <location>
        <begin position="20"/>
        <end position="25"/>
    </location>
    <ligand>
        <name>ATP</name>
        <dbReference type="ChEBI" id="CHEBI:30616"/>
    </ligand>
</feature>
<feature type="binding site" evidence="11">
    <location>
        <position position="77"/>
    </location>
    <ligand>
        <name>ATP</name>
        <dbReference type="ChEBI" id="CHEBI:30616"/>
    </ligand>
</feature>
<feature type="binding site" evidence="11">
    <location>
        <position position="19"/>
    </location>
    <ligand>
        <name>CTP</name>
        <dbReference type="ChEBI" id="CHEBI:37563"/>
        <note>allosteric inhibitor</note>
    </ligand>
</feature>
<dbReference type="CDD" id="cd03113">
    <property type="entry name" value="CTPS_N"/>
    <property type="match status" value="1"/>
</dbReference>
<feature type="binding site" evidence="11">
    <location>
        <begin position="198"/>
        <end position="203"/>
    </location>
    <ligand>
        <name>UTP</name>
        <dbReference type="ChEBI" id="CHEBI:46398"/>
    </ligand>
</feature>
<comment type="caution">
    <text evidence="11">Lacks conserved residue(s) required for the propagation of feature annotation.</text>
</comment>
<dbReference type="GO" id="GO:0097268">
    <property type="term" value="C:cytoophidium"/>
    <property type="evidence" value="ECO:0007669"/>
    <property type="project" value="UniProtKB-ARBA"/>
</dbReference>
<reference evidence="15" key="2">
    <citation type="submission" date="2020-09" db="EMBL/GenBank/DDBJ databases">
        <authorList>
            <person name="Sun Q."/>
            <person name="Zhou Y."/>
        </authorList>
    </citation>
    <scope>NUCLEOTIDE SEQUENCE</scope>
    <source>
        <strain evidence="15">CGMCC 4.7308</strain>
    </source>
</reference>
<dbReference type="EMBL" id="BMNA01000011">
    <property type="protein sequence ID" value="GGM13400.1"/>
    <property type="molecule type" value="Genomic_DNA"/>
</dbReference>
<feature type="binding site" evidence="11">
    <location>
        <position position="416"/>
    </location>
    <ligand>
        <name>L-glutamine</name>
        <dbReference type="ChEBI" id="CHEBI:58359"/>
    </ligand>
</feature>
<evidence type="ECO:0000256" key="1">
    <source>
        <dbReference type="ARBA" id="ARBA00005171"/>
    </source>
</evidence>
<keyword evidence="16" id="KW-1185">Reference proteome</keyword>
<dbReference type="HAMAP" id="MF_01227">
    <property type="entry name" value="PyrG"/>
    <property type="match status" value="1"/>
</dbReference>